<dbReference type="EMBL" id="KQ971312">
    <property type="protein sequence ID" value="KYB29159.1"/>
    <property type="molecule type" value="Genomic_DNA"/>
</dbReference>
<proteinExistence type="predicted"/>
<evidence type="ECO:0000256" key="1">
    <source>
        <dbReference type="SAM" id="MobiDB-lite"/>
    </source>
</evidence>
<organism evidence="2 3">
    <name type="scientific">Tribolium castaneum</name>
    <name type="common">Red flour beetle</name>
    <dbReference type="NCBI Taxonomy" id="7070"/>
    <lineage>
        <taxon>Eukaryota</taxon>
        <taxon>Metazoa</taxon>
        <taxon>Ecdysozoa</taxon>
        <taxon>Arthropoda</taxon>
        <taxon>Hexapoda</taxon>
        <taxon>Insecta</taxon>
        <taxon>Pterygota</taxon>
        <taxon>Neoptera</taxon>
        <taxon>Endopterygota</taxon>
        <taxon>Coleoptera</taxon>
        <taxon>Polyphaga</taxon>
        <taxon>Cucujiformia</taxon>
        <taxon>Tenebrionidae</taxon>
        <taxon>Tenebrionidae incertae sedis</taxon>
        <taxon>Tribolium</taxon>
    </lineage>
</organism>
<evidence type="ECO:0000313" key="3">
    <source>
        <dbReference type="Proteomes" id="UP000007266"/>
    </source>
</evidence>
<reference evidence="2 3" key="2">
    <citation type="journal article" date="2010" name="Nucleic Acids Res.">
        <title>BeetleBase in 2010: revisions to provide comprehensive genomic information for Tribolium castaneum.</title>
        <authorList>
            <person name="Kim H.S."/>
            <person name="Murphy T."/>
            <person name="Xia J."/>
            <person name="Caragea D."/>
            <person name="Park Y."/>
            <person name="Beeman R.W."/>
            <person name="Lorenzen M.D."/>
            <person name="Butcher S."/>
            <person name="Manak J.R."/>
            <person name="Brown S.J."/>
        </authorList>
    </citation>
    <scope>GENOME REANNOTATION</scope>
    <source>
        <strain evidence="2 3">Georgia GA2</strain>
    </source>
</reference>
<accession>A0A139WM93</accession>
<keyword evidence="3" id="KW-1185">Reference proteome</keyword>
<name>A0A139WM93_TRICA</name>
<dbReference type="AlphaFoldDB" id="A0A139WM93"/>
<reference evidence="2 3" key="1">
    <citation type="journal article" date="2008" name="Nature">
        <title>The genome of the model beetle and pest Tribolium castaneum.</title>
        <authorList>
            <consortium name="Tribolium Genome Sequencing Consortium"/>
            <person name="Richards S."/>
            <person name="Gibbs R.A."/>
            <person name="Weinstock G.M."/>
            <person name="Brown S.J."/>
            <person name="Denell R."/>
            <person name="Beeman R.W."/>
            <person name="Gibbs R."/>
            <person name="Beeman R.W."/>
            <person name="Brown S.J."/>
            <person name="Bucher G."/>
            <person name="Friedrich M."/>
            <person name="Grimmelikhuijzen C.J."/>
            <person name="Klingler M."/>
            <person name="Lorenzen M."/>
            <person name="Richards S."/>
            <person name="Roth S."/>
            <person name="Schroder R."/>
            <person name="Tautz D."/>
            <person name="Zdobnov E.M."/>
            <person name="Muzny D."/>
            <person name="Gibbs R.A."/>
            <person name="Weinstock G.M."/>
            <person name="Attaway T."/>
            <person name="Bell S."/>
            <person name="Buhay C.J."/>
            <person name="Chandrabose M.N."/>
            <person name="Chavez D."/>
            <person name="Clerk-Blankenburg K.P."/>
            <person name="Cree A."/>
            <person name="Dao M."/>
            <person name="Davis C."/>
            <person name="Chacko J."/>
            <person name="Dinh H."/>
            <person name="Dugan-Rocha S."/>
            <person name="Fowler G."/>
            <person name="Garner T.T."/>
            <person name="Garnes J."/>
            <person name="Gnirke A."/>
            <person name="Hawes A."/>
            <person name="Hernandez J."/>
            <person name="Hines S."/>
            <person name="Holder M."/>
            <person name="Hume J."/>
            <person name="Jhangiani S.N."/>
            <person name="Joshi V."/>
            <person name="Khan Z.M."/>
            <person name="Jackson L."/>
            <person name="Kovar C."/>
            <person name="Kowis A."/>
            <person name="Lee S."/>
            <person name="Lewis L.R."/>
            <person name="Margolis J."/>
            <person name="Morgan M."/>
            <person name="Nazareth L.V."/>
            <person name="Nguyen N."/>
            <person name="Okwuonu G."/>
            <person name="Parker D."/>
            <person name="Richards S."/>
            <person name="Ruiz S.J."/>
            <person name="Santibanez J."/>
            <person name="Savard J."/>
            <person name="Scherer S.E."/>
            <person name="Schneider B."/>
            <person name="Sodergren E."/>
            <person name="Tautz D."/>
            <person name="Vattahil S."/>
            <person name="Villasana D."/>
            <person name="White C.S."/>
            <person name="Wright R."/>
            <person name="Park Y."/>
            <person name="Beeman R.W."/>
            <person name="Lord J."/>
            <person name="Oppert B."/>
            <person name="Lorenzen M."/>
            <person name="Brown S."/>
            <person name="Wang L."/>
            <person name="Savard J."/>
            <person name="Tautz D."/>
            <person name="Richards S."/>
            <person name="Weinstock G."/>
            <person name="Gibbs R.A."/>
            <person name="Liu Y."/>
            <person name="Worley K."/>
            <person name="Weinstock G."/>
            <person name="Elsik C.G."/>
            <person name="Reese J.T."/>
            <person name="Elhaik E."/>
            <person name="Landan G."/>
            <person name="Graur D."/>
            <person name="Arensburger P."/>
            <person name="Atkinson P."/>
            <person name="Beeman R.W."/>
            <person name="Beidler J."/>
            <person name="Brown S.J."/>
            <person name="Demuth J.P."/>
            <person name="Drury D.W."/>
            <person name="Du Y.Z."/>
            <person name="Fujiwara H."/>
            <person name="Lorenzen M."/>
            <person name="Maselli V."/>
            <person name="Osanai M."/>
            <person name="Park Y."/>
            <person name="Robertson H.M."/>
            <person name="Tu Z."/>
            <person name="Wang J.J."/>
            <person name="Wang S."/>
            <person name="Richards S."/>
            <person name="Song H."/>
            <person name="Zhang L."/>
            <person name="Sodergren E."/>
            <person name="Werner D."/>
            <person name="Stanke M."/>
            <person name="Morgenstern B."/>
            <person name="Solovyev V."/>
            <person name="Kosarev P."/>
            <person name="Brown G."/>
            <person name="Chen H.C."/>
            <person name="Ermolaeva O."/>
            <person name="Hlavina W."/>
            <person name="Kapustin Y."/>
            <person name="Kiryutin B."/>
            <person name="Kitts P."/>
            <person name="Maglott D."/>
            <person name="Pruitt K."/>
            <person name="Sapojnikov V."/>
            <person name="Souvorov A."/>
            <person name="Mackey A.J."/>
            <person name="Waterhouse R.M."/>
            <person name="Wyder S."/>
            <person name="Zdobnov E.M."/>
            <person name="Zdobnov E.M."/>
            <person name="Wyder S."/>
            <person name="Kriventseva E.V."/>
            <person name="Kadowaki T."/>
            <person name="Bork P."/>
            <person name="Aranda M."/>
            <person name="Bao R."/>
            <person name="Beermann A."/>
            <person name="Berns N."/>
            <person name="Bolognesi R."/>
            <person name="Bonneton F."/>
            <person name="Bopp D."/>
            <person name="Brown S.J."/>
            <person name="Bucher G."/>
            <person name="Butts T."/>
            <person name="Chaumot A."/>
            <person name="Denell R.E."/>
            <person name="Ferrier D.E."/>
            <person name="Friedrich M."/>
            <person name="Gordon C.M."/>
            <person name="Jindra M."/>
            <person name="Klingler M."/>
            <person name="Lan Q."/>
            <person name="Lattorff H.M."/>
            <person name="Laudet V."/>
            <person name="von Levetsow C."/>
            <person name="Liu Z."/>
            <person name="Lutz R."/>
            <person name="Lynch J.A."/>
            <person name="da Fonseca R.N."/>
            <person name="Posnien N."/>
            <person name="Reuter R."/>
            <person name="Roth S."/>
            <person name="Savard J."/>
            <person name="Schinko J.B."/>
            <person name="Schmitt C."/>
            <person name="Schoppmeier M."/>
            <person name="Schroder R."/>
            <person name="Shippy T.D."/>
            <person name="Simonnet F."/>
            <person name="Marques-Souza H."/>
            <person name="Tautz D."/>
            <person name="Tomoyasu Y."/>
            <person name="Trauner J."/>
            <person name="Van der Zee M."/>
            <person name="Vervoort M."/>
            <person name="Wittkopp N."/>
            <person name="Wimmer E.A."/>
            <person name="Yang X."/>
            <person name="Jones A.K."/>
            <person name="Sattelle D.B."/>
            <person name="Ebert P.R."/>
            <person name="Nelson D."/>
            <person name="Scott J.G."/>
            <person name="Beeman R.W."/>
            <person name="Muthukrishnan S."/>
            <person name="Kramer K.J."/>
            <person name="Arakane Y."/>
            <person name="Beeman R.W."/>
            <person name="Zhu Q."/>
            <person name="Hogenkamp D."/>
            <person name="Dixit R."/>
            <person name="Oppert B."/>
            <person name="Jiang H."/>
            <person name="Zou Z."/>
            <person name="Marshall J."/>
            <person name="Elpidina E."/>
            <person name="Vinokurov K."/>
            <person name="Oppert C."/>
            <person name="Zou Z."/>
            <person name="Evans J."/>
            <person name="Lu Z."/>
            <person name="Zhao P."/>
            <person name="Sumathipala N."/>
            <person name="Altincicek B."/>
            <person name="Vilcinskas A."/>
            <person name="Williams M."/>
            <person name="Hultmark D."/>
            <person name="Hetru C."/>
            <person name="Jiang H."/>
            <person name="Grimmelikhuijzen C.J."/>
            <person name="Hauser F."/>
            <person name="Cazzamali G."/>
            <person name="Williamson M."/>
            <person name="Park Y."/>
            <person name="Li B."/>
            <person name="Tanaka Y."/>
            <person name="Predel R."/>
            <person name="Neupert S."/>
            <person name="Schachtner J."/>
            <person name="Verleyen P."/>
            <person name="Raible F."/>
            <person name="Bork P."/>
            <person name="Friedrich M."/>
            <person name="Walden K.K."/>
            <person name="Robertson H.M."/>
            <person name="Angeli S."/>
            <person name="Foret S."/>
            <person name="Bucher G."/>
            <person name="Schuetz S."/>
            <person name="Maleszka R."/>
            <person name="Wimmer E.A."/>
            <person name="Beeman R.W."/>
            <person name="Lorenzen M."/>
            <person name="Tomoyasu Y."/>
            <person name="Miller S.C."/>
            <person name="Grossmann D."/>
            <person name="Bucher G."/>
        </authorList>
    </citation>
    <scope>NUCLEOTIDE SEQUENCE [LARGE SCALE GENOMIC DNA]</scope>
    <source>
        <strain evidence="2 3">Georgia GA2</strain>
    </source>
</reference>
<feature type="region of interest" description="Disordered" evidence="1">
    <location>
        <begin position="1"/>
        <end position="38"/>
    </location>
</feature>
<sequence>MHHDAEISGQKSRKNRNCGVPLVSRQSLSHPAEAGDSSRKTLAWKLELLLTVLSNEGREKGELTEGALAA</sequence>
<gene>
    <name evidence="2" type="primary">AUGUSTUS-3.0.2_32107</name>
    <name evidence="2" type="ORF">TcasGA2_TC032107</name>
</gene>
<protein>
    <submittedName>
        <fullName evidence="2">Uncharacterized protein</fullName>
    </submittedName>
</protein>
<dbReference type="InParanoid" id="A0A139WM93"/>
<dbReference type="Proteomes" id="UP000007266">
    <property type="component" value="Linkage group 2"/>
</dbReference>
<evidence type="ECO:0000313" key="2">
    <source>
        <dbReference type="EMBL" id="KYB29159.1"/>
    </source>
</evidence>